<dbReference type="InterPro" id="IPR045231">
    <property type="entry name" value="Yip1/4-like"/>
</dbReference>
<evidence type="ECO:0000256" key="6">
    <source>
        <dbReference type="RuleBase" id="RU361264"/>
    </source>
</evidence>
<feature type="transmembrane region" description="Helical" evidence="6">
    <location>
        <begin position="171"/>
        <end position="195"/>
    </location>
</feature>
<feature type="domain" description="Yip1" evidence="7">
    <location>
        <begin position="77"/>
        <end position="222"/>
    </location>
</feature>
<dbReference type="EMBL" id="GBBM01002393">
    <property type="protein sequence ID" value="JAC33025.1"/>
    <property type="molecule type" value="mRNA"/>
</dbReference>
<evidence type="ECO:0000256" key="2">
    <source>
        <dbReference type="ARBA" id="ARBA00010596"/>
    </source>
</evidence>
<comment type="subcellular location">
    <subcellularLocation>
        <location evidence="6">Golgi apparatus membrane</location>
        <topology evidence="6">Multi-pass membrane protein</topology>
    </subcellularLocation>
    <subcellularLocation>
        <location evidence="1">Membrane</location>
        <topology evidence="1">Multi-pass membrane protein</topology>
    </subcellularLocation>
</comment>
<feature type="transmembrane region" description="Helical" evidence="6">
    <location>
        <begin position="81"/>
        <end position="100"/>
    </location>
</feature>
<keyword evidence="3 6" id="KW-0812">Transmembrane</keyword>
<dbReference type="InterPro" id="IPR006977">
    <property type="entry name" value="Yip1_dom"/>
</dbReference>
<accession>A0A023GJU5</accession>
<dbReference type="PANTHER" id="PTHR21236:SF1">
    <property type="entry name" value="PROTEIN YIPF6"/>
    <property type="match status" value="1"/>
</dbReference>
<evidence type="ECO:0000256" key="5">
    <source>
        <dbReference type="ARBA" id="ARBA00023136"/>
    </source>
</evidence>
<keyword evidence="4 6" id="KW-1133">Transmembrane helix</keyword>
<sequence>MAEHKAILQSGASGYQRPPYQDYDTPLEGEIAAATAPQDEKEFNTLDEPVLTTIVRDLKAIGIKFAHVLYPKQKNTILRDWDLWGPLILCVFLATMLQQPEDEKIHSGAPQFAQIFVLVWLGAGVVTLNCRLLGGTISFFQSVCVLGYCLLAPCAALVVCRIILLAGNQTIALFILRFFVTMLGFGWAVFASTAFLADSQPSSKKALAVYPICLFYFVISWLILARSP</sequence>
<reference evidence="8" key="1">
    <citation type="submission" date="2014-03" db="EMBL/GenBank/DDBJ databases">
        <title>The sialotranscriptome of Amblyomma triste, Amblyomma parvum and Amblyomma cajennense ticks, uncovered by 454-based RNA-seq.</title>
        <authorList>
            <person name="Garcia G.R."/>
            <person name="Gardinassi L.G."/>
            <person name="Ribeiro J.M."/>
            <person name="Anatriello E."/>
            <person name="Ferreira B.R."/>
            <person name="Moreira H.N."/>
            <person name="Mafra C."/>
            <person name="Olegario M.M."/>
            <person name="Szabo P.J."/>
            <person name="Miranda-Santos I.K."/>
            <person name="Maruyama S.R."/>
        </authorList>
    </citation>
    <scope>NUCLEOTIDE SEQUENCE</scope>
    <source>
        <strain evidence="8">Mato Grasso do Sul</strain>
        <tissue evidence="8">Salivary glands</tissue>
    </source>
</reference>
<comment type="similarity">
    <text evidence="2 6">Belongs to the YIP1 family.</text>
</comment>
<organism evidence="8">
    <name type="scientific">Amblyomma triste</name>
    <name type="common">Neotropical tick</name>
    <dbReference type="NCBI Taxonomy" id="251400"/>
    <lineage>
        <taxon>Eukaryota</taxon>
        <taxon>Metazoa</taxon>
        <taxon>Ecdysozoa</taxon>
        <taxon>Arthropoda</taxon>
        <taxon>Chelicerata</taxon>
        <taxon>Arachnida</taxon>
        <taxon>Acari</taxon>
        <taxon>Parasitiformes</taxon>
        <taxon>Ixodida</taxon>
        <taxon>Ixodoidea</taxon>
        <taxon>Ixodidae</taxon>
        <taxon>Amblyomminae</taxon>
        <taxon>Amblyomma</taxon>
    </lineage>
</organism>
<evidence type="ECO:0000256" key="3">
    <source>
        <dbReference type="ARBA" id="ARBA00022692"/>
    </source>
</evidence>
<dbReference type="GO" id="GO:0000139">
    <property type="term" value="C:Golgi membrane"/>
    <property type="evidence" value="ECO:0007669"/>
    <property type="project" value="UniProtKB-SubCell"/>
</dbReference>
<protein>
    <recommendedName>
        <fullName evidence="6">Protein YIPF</fullName>
    </recommendedName>
</protein>
<evidence type="ECO:0000313" key="8">
    <source>
        <dbReference type="EMBL" id="JAC33025.1"/>
    </source>
</evidence>
<proteinExistence type="evidence at transcript level"/>
<feature type="transmembrane region" description="Helical" evidence="6">
    <location>
        <begin position="112"/>
        <end position="133"/>
    </location>
</feature>
<evidence type="ECO:0000256" key="1">
    <source>
        <dbReference type="ARBA" id="ARBA00004141"/>
    </source>
</evidence>
<evidence type="ECO:0000256" key="4">
    <source>
        <dbReference type="ARBA" id="ARBA00022989"/>
    </source>
</evidence>
<dbReference type="AlphaFoldDB" id="A0A023GJU5"/>
<dbReference type="Pfam" id="PF04893">
    <property type="entry name" value="Yip1"/>
    <property type="match status" value="1"/>
</dbReference>
<feature type="transmembrane region" description="Helical" evidence="6">
    <location>
        <begin position="207"/>
        <end position="224"/>
    </location>
</feature>
<dbReference type="PANTHER" id="PTHR21236">
    <property type="entry name" value="GOLGI MEMBRANE PROTEIN YIP1"/>
    <property type="match status" value="1"/>
</dbReference>
<feature type="transmembrane region" description="Helical" evidence="6">
    <location>
        <begin position="145"/>
        <end position="165"/>
    </location>
</feature>
<dbReference type="GO" id="GO:0005802">
    <property type="term" value="C:trans-Golgi network"/>
    <property type="evidence" value="ECO:0007669"/>
    <property type="project" value="TreeGrafter"/>
</dbReference>
<name>A0A023GJU5_AMBTT</name>
<dbReference type="GO" id="GO:0006888">
    <property type="term" value="P:endoplasmic reticulum to Golgi vesicle-mediated transport"/>
    <property type="evidence" value="ECO:0007669"/>
    <property type="project" value="InterPro"/>
</dbReference>
<keyword evidence="5 6" id="KW-0472">Membrane</keyword>
<evidence type="ECO:0000259" key="7">
    <source>
        <dbReference type="Pfam" id="PF04893"/>
    </source>
</evidence>